<dbReference type="Proteomes" id="UP001642464">
    <property type="component" value="Unassembled WGS sequence"/>
</dbReference>
<comment type="caution">
    <text evidence="1">The sequence shown here is derived from an EMBL/GenBank/DDBJ whole genome shotgun (WGS) entry which is preliminary data.</text>
</comment>
<evidence type="ECO:0000313" key="2">
    <source>
        <dbReference type="Proteomes" id="UP001642464"/>
    </source>
</evidence>
<dbReference type="EMBL" id="CAXAMM010038847">
    <property type="protein sequence ID" value="CAK9081465.1"/>
    <property type="molecule type" value="Genomic_DNA"/>
</dbReference>
<sequence>MEDQQAVNFVRSRLPPPGSKKGLVPVLQELLDSCCANTPCQRGGRTSLVCS</sequence>
<reference evidence="1 2" key="1">
    <citation type="submission" date="2024-02" db="EMBL/GenBank/DDBJ databases">
        <authorList>
            <person name="Chen Y."/>
            <person name="Shah S."/>
            <person name="Dougan E. K."/>
            <person name="Thang M."/>
            <person name="Chan C."/>
        </authorList>
    </citation>
    <scope>NUCLEOTIDE SEQUENCE [LARGE SCALE GENOMIC DNA]</scope>
</reference>
<protein>
    <submittedName>
        <fullName evidence="1">PPM-type phosphatase domain-containing protein</fullName>
    </submittedName>
</protein>
<name>A0ABP0PZM9_9DINO</name>
<accession>A0ABP0PZM9</accession>
<keyword evidence="2" id="KW-1185">Reference proteome</keyword>
<gene>
    <name evidence="1" type="ORF">SCF082_LOCUS38767</name>
</gene>
<proteinExistence type="predicted"/>
<evidence type="ECO:0000313" key="1">
    <source>
        <dbReference type="EMBL" id="CAK9081465.1"/>
    </source>
</evidence>
<organism evidence="1 2">
    <name type="scientific">Durusdinium trenchii</name>
    <dbReference type="NCBI Taxonomy" id="1381693"/>
    <lineage>
        <taxon>Eukaryota</taxon>
        <taxon>Sar</taxon>
        <taxon>Alveolata</taxon>
        <taxon>Dinophyceae</taxon>
        <taxon>Suessiales</taxon>
        <taxon>Symbiodiniaceae</taxon>
        <taxon>Durusdinium</taxon>
    </lineage>
</organism>